<dbReference type="AlphaFoldDB" id="A0A8C9UGH7"/>
<feature type="domain" description="Beta-defensin-like" evidence="12">
    <location>
        <begin position="155"/>
        <end position="190"/>
    </location>
</feature>
<keyword evidence="11" id="KW-0472">Membrane</keyword>
<evidence type="ECO:0000256" key="1">
    <source>
        <dbReference type="ARBA" id="ARBA00004463"/>
    </source>
</evidence>
<name>A0A8C9UGH7_SERCA</name>
<dbReference type="GO" id="GO:0050829">
    <property type="term" value="P:defense response to Gram-negative bacterium"/>
    <property type="evidence" value="ECO:0007669"/>
    <property type="project" value="TreeGrafter"/>
</dbReference>
<evidence type="ECO:0000259" key="12">
    <source>
        <dbReference type="Pfam" id="PF00711"/>
    </source>
</evidence>
<feature type="region of interest" description="Disordered" evidence="10">
    <location>
        <begin position="1"/>
        <end position="20"/>
    </location>
</feature>
<keyword evidence="11" id="KW-1133">Transmembrane helix</keyword>
<dbReference type="Gene3D" id="3.10.360.10">
    <property type="entry name" value="Antimicrobial Peptide, Beta-defensin 2, Chain A"/>
    <property type="match status" value="1"/>
</dbReference>
<sequence>MAKSHRAPSVLHGLQPCRSQEPTSLLLQSPALPGHSPPAGTGQPARRGHGSGRASPNVRGCNTSLPHQSPWEQGNELSVLQAATPPPPCSVPEPLYAEALPVLGLGQLLFTLVLSPSLPKLPCCQLPVMRILFFLVAVLFFLFQAAPAYSQETADTLACRQSRGSCSFVPCSAPLVDIGTCRGGKLRCCKWTPSS</sequence>
<evidence type="ECO:0000256" key="9">
    <source>
        <dbReference type="ARBA" id="ARBA00023157"/>
    </source>
</evidence>
<evidence type="ECO:0000256" key="11">
    <source>
        <dbReference type="SAM" id="Phobius"/>
    </source>
</evidence>
<dbReference type="Pfam" id="PF00711">
    <property type="entry name" value="Defensin_beta"/>
    <property type="match status" value="1"/>
</dbReference>
<dbReference type="InterPro" id="IPR001855">
    <property type="entry name" value="Defensin_beta-like"/>
</dbReference>
<keyword evidence="14" id="KW-1185">Reference proteome</keyword>
<keyword evidence="9" id="KW-1015">Disulfide bond</keyword>
<keyword evidence="7" id="KW-0211">Defensin</keyword>
<evidence type="ECO:0000256" key="8">
    <source>
        <dbReference type="ARBA" id="ARBA00023022"/>
    </source>
</evidence>
<dbReference type="Proteomes" id="UP000694409">
    <property type="component" value="Unassembled WGS sequence"/>
</dbReference>
<keyword evidence="11" id="KW-0812">Transmembrane</keyword>
<reference evidence="13" key="1">
    <citation type="submission" date="2025-08" db="UniProtKB">
        <authorList>
            <consortium name="Ensembl"/>
        </authorList>
    </citation>
    <scope>IDENTIFICATION</scope>
</reference>
<feature type="transmembrane region" description="Helical" evidence="11">
    <location>
        <begin position="127"/>
        <end position="146"/>
    </location>
</feature>
<evidence type="ECO:0000313" key="14">
    <source>
        <dbReference type="Proteomes" id="UP000694409"/>
    </source>
</evidence>
<evidence type="ECO:0000256" key="7">
    <source>
        <dbReference type="ARBA" id="ARBA00022940"/>
    </source>
</evidence>
<dbReference type="PANTHER" id="PTHR21388">
    <property type="entry name" value="BETA-DEFENSIN-RELATED"/>
    <property type="match status" value="1"/>
</dbReference>
<reference evidence="13" key="2">
    <citation type="submission" date="2025-09" db="UniProtKB">
        <authorList>
            <consortium name="Ensembl"/>
        </authorList>
    </citation>
    <scope>IDENTIFICATION</scope>
</reference>
<keyword evidence="5" id="KW-0929">Antimicrobial</keyword>
<dbReference type="OMA" id="PWEQGNE"/>
<proteinExistence type="inferred from homology"/>
<accession>A0A8C9UGH7</accession>
<comment type="subcellular location">
    <subcellularLocation>
        <location evidence="1">Cytoplasmic granule</location>
    </subcellularLocation>
    <subcellularLocation>
        <location evidence="2">Secreted</location>
    </subcellularLocation>
</comment>
<dbReference type="GO" id="GO:0031731">
    <property type="term" value="F:CCR6 chemokine receptor binding"/>
    <property type="evidence" value="ECO:0007669"/>
    <property type="project" value="TreeGrafter"/>
</dbReference>
<evidence type="ECO:0000313" key="13">
    <source>
        <dbReference type="Ensembl" id="ENSSCAP00000020056.1"/>
    </source>
</evidence>
<comment type="similarity">
    <text evidence="3">Belongs to the beta-defensin family.</text>
</comment>
<dbReference type="FunFam" id="3.10.360.10:FF:000001">
    <property type="entry name" value="Beta-defensin 1"/>
    <property type="match status" value="1"/>
</dbReference>
<keyword evidence="8" id="KW-0044">Antibiotic</keyword>
<evidence type="ECO:0000256" key="4">
    <source>
        <dbReference type="ARBA" id="ARBA00022525"/>
    </source>
</evidence>
<feature type="region of interest" description="Disordered" evidence="10">
    <location>
        <begin position="27"/>
        <end position="67"/>
    </location>
</feature>
<protein>
    <recommendedName>
        <fullName evidence="12">Beta-defensin-like domain-containing protein</fullName>
    </recommendedName>
</protein>
<evidence type="ECO:0000256" key="10">
    <source>
        <dbReference type="SAM" id="MobiDB-lite"/>
    </source>
</evidence>
<keyword evidence="4" id="KW-0964">Secreted</keyword>
<dbReference type="GO" id="GO:0002227">
    <property type="term" value="P:innate immune response in mucosa"/>
    <property type="evidence" value="ECO:0007669"/>
    <property type="project" value="TreeGrafter"/>
</dbReference>
<dbReference type="SUPFAM" id="SSF57392">
    <property type="entry name" value="Defensin-like"/>
    <property type="match status" value="1"/>
</dbReference>
<dbReference type="Ensembl" id="ENSSCAT00000022391.1">
    <property type="protein sequence ID" value="ENSSCAP00000020056.1"/>
    <property type="gene ID" value="ENSSCAG00000014467.1"/>
</dbReference>
<organism evidence="13 14">
    <name type="scientific">Serinus canaria</name>
    <name type="common">Island canary</name>
    <name type="synonym">Fringilla canaria</name>
    <dbReference type="NCBI Taxonomy" id="9135"/>
    <lineage>
        <taxon>Eukaryota</taxon>
        <taxon>Metazoa</taxon>
        <taxon>Chordata</taxon>
        <taxon>Craniata</taxon>
        <taxon>Vertebrata</taxon>
        <taxon>Euteleostomi</taxon>
        <taxon>Archelosauria</taxon>
        <taxon>Archosauria</taxon>
        <taxon>Dinosauria</taxon>
        <taxon>Saurischia</taxon>
        <taxon>Theropoda</taxon>
        <taxon>Coelurosauria</taxon>
        <taxon>Aves</taxon>
        <taxon>Neognathae</taxon>
        <taxon>Neoaves</taxon>
        <taxon>Telluraves</taxon>
        <taxon>Australaves</taxon>
        <taxon>Passeriformes</taxon>
        <taxon>Passeroidea</taxon>
        <taxon>Fringillidae</taxon>
        <taxon>Carduelinae</taxon>
        <taxon>Serinus</taxon>
    </lineage>
</organism>
<dbReference type="GO" id="GO:0050830">
    <property type="term" value="P:defense response to Gram-positive bacterium"/>
    <property type="evidence" value="ECO:0007669"/>
    <property type="project" value="TreeGrafter"/>
</dbReference>
<dbReference type="PANTHER" id="PTHR21388:SF9">
    <property type="entry name" value="BETA-DEFENSIN 1"/>
    <property type="match status" value="1"/>
</dbReference>
<evidence type="ECO:0000256" key="6">
    <source>
        <dbReference type="ARBA" id="ARBA00022729"/>
    </source>
</evidence>
<dbReference type="GO" id="GO:0005615">
    <property type="term" value="C:extracellular space"/>
    <property type="evidence" value="ECO:0007669"/>
    <property type="project" value="TreeGrafter"/>
</dbReference>
<evidence type="ECO:0000256" key="2">
    <source>
        <dbReference type="ARBA" id="ARBA00004613"/>
    </source>
</evidence>
<keyword evidence="6" id="KW-0732">Signal</keyword>
<evidence type="ECO:0000256" key="5">
    <source>
        <dbReference type="ARBA" id="ARBA00022529"/>
    </source>
</evidence>
<evidence type="ECO:0000256" key="3">
    <source>
        <dbReference type="ARBA" id="ARBA00007371"/>
    </source>
</evidence>
<dbReference type="GeneTree" id="ENSGT00960000187509"/>